<dbReference type="EMBL" id="OE845002">
    <property type="protein sequence ID" value="CAD7606540.1"/>
    <property type="molecule type" value="Genomic_DNA"/>
</dbReference>
<dbReference type="InterPro" id="IPR006553">
    <property type="entry name" value="Leu-rich_rpt_Cys-con_subtyp"/>
</dbReference>
<gene>
    <name evidence="1" type="ORF">TGEB3V08_LOCUS9895</name>
</gene>
<dbReference type="AlphaFoldDB" id="A0A7R9K6Q5"/>
<dbReference type="GO" id="GO:0031146">
    <property type="term" value="P:SCF-dependent proteasomal ubiquitin-dependent protein catabolic process"/>
    <property type="evidence" value="ECO:0007669"/>
    <property type="project" value="TreeGrafter"/>
</dbReference>
<name>A0A7R9K6Q5_TIMGE</name>
<accession>A0A7R9K6Q5</accession>
<dbReference type="GO" id="GO:0019005">
    <property type="term" value="C:SCF ubiquitin ligase complex"/>
    <property type="evidence" value="ECO:0007669"/>
    <property type="project" value="TreeGrafter"/>
</dbReference>
<dbReference type="SUPFAM" id="SSF52047">
    <property type="entry name" value="RNI-like"/>
    <property type="match status" value="1"/>
</dbReference>
<organism evidence="1">
    <name type="scientific">Timema genevievae</name>
    <name type="common">Walking stick</name>
    <dbReference type="NCBI Taxonomy" id="629358"/>
    <lineage>
        <taxon>Eukaryota</taxon>
        <taxon>Metazoa</taxon>
        <taxon>Ecdysozoa</taxon>
        <taxon>Arthropoda</taxon>
        <taxon>Hexapoda</taxon>
        <taxon>Insecta</taxon>
        <taxon>Pterygota</taxon>
        <taxon>Neoptera</taxon>
        <taxon>Polyneoptera</taxon>
        <taxon>Phasmatodea</taxon>
        <taxon>Timematodea</taxon>
        <taxon>Timematoidea</taxon>
        <taxon>Timematidae</taxon>
        <taxon>Timema</taxon>
    </lineage>
</organism>
<dbReference type="Gene3D" id="3.80.10.10">
    <property type="entry name" value="Ribonuclease Inhibitor"/>
    <property type="match status" value="2"/>
</dbReference>
<protein>
    <submittedName>
        <fullName evidence="1">Uncharacterized protein</fullName>
    </submittedName>
</protein>
<dbReference type="SMART" id="SM00367">
    <property type="entry name" value="LRR_CC"/>
    <property type="match status" value="3"/>
</dbReference>
<dbReference type="PANTHER" id="PTHR13318:SF95">
    <property type="entry name" value="F-BOX PROTEIN YLR352W"/>
    <property type="match status" value="1"/>
</dbReference>
<evidence type="ECO:0000313" key="1">
    <source>
        <dbReference type="EMBL" id="CAD7606540.1"/>
    </source>
</evidence>
<reference evidence="1" key="1">
    <citation type="submission" date="2020-11" db="EMBL/GenBank/DDBJ databases">
        <authorList>
            <person name="Tran Van P."/>
        </authorList>
    </citation>
    <scope>NUCLEOTIDE SEQUENCE</scope>
</reference>
<dbReference type="InterPro" id="IPR032675">
    <property type="entry name" value="LRR_dom_sf"/>
</dbReference>
<dbReference type="PANTHER" id="PTHR13318">
    <property type="entry name" value="PARTNER OF PAIRED, ISOFORM B-RELATED"/>
    <property type="match status" value="1"/>
</dbReference>
<sequence>MRKLYLRESAPSFAWRVSGNPPVKNNTLSTPNQDSNSDLPLPGNLTYCEESDTLVHPITETDFMVSDPVFECASPLVTKEYDCKLQYLDLSMAVISKRVCEQGAAGVGYQLHFTLAVLVQHCTKSCRSCVCLKNECLLKISHFQQGRLGIRNGCIKQLYSWSQFSVCEEKLITIEEVPNIETSLRSFATAKSTSTGQMLATNVSPAHVSASTGLSLADKQGLADLLKCCRHLRKLSIEHCTVNKDVCSAISLNSNLEVLNLSACYGLTEDSINTIITGCRNSMPDSCNADHHVLSLLCSMLTHASLTLMPESYYTPYLIYTSLTLMPESYYAPYLTHASLTLMPESYYAPYLTHTRLIIMSEPYYAPYLTHTRLTIMSEPYYGPYLIHTRLTIMLSALNVGWTNLSEEALCTLSIALPHSLQRLNLSGCRKTLTDEHVKELVDGCPDLVELDMSDCISLTAETISQVCQLSKLEHLALSRCYSIPRELASVSSLQFLDVFSLLAEHSLSGLQRALPEVEINKFLFSSIARPTVGIRRTSIWGLRVRD</sequence>
<proteinExistence type="predicted"/>